<dbReference type="AlphaFoldDB" id="A0AAW3TQC4"/>
<gene>
    <name evidence="1" type="ORF">GGR47_001040</name>
</gene>
<dbReference type="Proteomes" id="UP000528945">
    <property type="component" value="Unassembled WGS sequence"/>
</dbReference>
<protein>
    <submittedName>
        <fullName evidence="1">Uncharacterized protein</fullName>
    </submittedName>
</protein>
<reference evidence="1 2" key="1">
    <citation type="submission" date="2020-08" db="EMBL/GenBank/DDBJ databases">
        <title>Genomic Encyclopedia of Type Strains, Phase IV (KMG-IV): sequencing the most valuable type-strain genomes for metagenomic binning, comparative biology and taxonomic classification.</title>
        <authorList>
            <person name="Goeker M."/>
        </authorList>
    </citation>
    <scope>NUCLEOTIDE SEQUENCE [LARGE SCALE GENOMIC DNA]</scope>
    <source>
        <strain evidence="1 2">DSM 15581</strain>
    </source>
</reference>
<accession>A0AAW3TQC4</accession>
<sequence length="64" mass="6834">MTAKRLAATYEGGDWDQAGAAMNEHHESPLVDFQYSAASVAFQNVAHGCWLAGICLPVVTKLLA</sequence>
<keyword evidence="2" id="KW-1185">Reference proteome</keyword>
<dbReference type="EMBL" id="JACIDB010000001">
    <property type="protein sequence ID" value="MBB3874824.1"/>
    <property type="molecule type" value="Genomic_DNA"/>
</dbReference>
<evidence type="ECO:0000313" key="2">
    <source>
        <dbReference type="Proteomes" id="UP000528945"/>
    </source>
</evidence>
<name>A0AAW3TQC4_9SPHN</name>
<comment type="caution">
    <text evidence="1">The sequence shown here is derived from an EMBL/GenBank/DDBJ whole genome shotgun (WGS) entry which is preliminary data.</text>
</comment>
<dbReference type="RefSeq" id="WP_147035458.1">
    <property type="nucleotide sequence ID" value="NZ_JACIDB010000001.1"/>
</dbReference>
<organism evidence="1 2">
    <name type="scientific">Sphingomonas aquatilis</name>
    <dbReference type="NCBI Taxonomy" id="93063"/>
    <lineage>
        <taxon>Bacteria</taxon>
        <taxon>Pseudomonadati</taxon>
        <taxon>Pseudomonadota</taxon>
        <taxon>Alphaproteobacteria</taxon>
        <taxon>Sphingomonadales</taxon>
        <taxon>Sphingomonadaceae</taxon>
        <taxon>Sphingomonas</taxon>
    </lineage>
</organism>
<proteinExistence type="predicted"/>
<evidence type="ECO:0000313" key="1">
    <source>
        <dbReference type="EMBL" id="MBB3874824.1"/>
    </source>
</evidence>